<proteinExistence type="inferred from homology"/>
<evidence type="ECO:0000256" key="3">
    <source>
        <dbReference type="ARBA" id="ARBA00023125"/>
    </source>
</evidence>
<dbReference type="PRINTS" id="PR00039">
    <property type="entry name" value="HTHLYSR"/>
</dbReference>
<accession>A0A921MKH3</accession>
<protein>
    <submittedName>
        <fullName evidence="6">LysR family transcriptional regulator</fullName>
    </submittedName>
</protein>
<dbReference type="Pfam" id="PF03466">
    <property type="entry name" value="LysR_substrate"/>
    <property type="match status" value="1"/>
</dbReference>
<dbReference type="Proteomes" id="UP000760668">
    <property type="component" value="Unassembled WGS sequence"/>
</dbReference>
<evidence type="ECO:0000313" key="6">
    <source>
        <dbReference type="EMBL" id="HJG85681.1"/>
    </source>
</evidence>
<keyword evidence="2" id="KW-0805">Transcription regulation</keyword>
<evidence type="ECO:0000256" key="1">
    <source>
        <dbReference type="ARBA" id="ARBA00009437"/>
    </source>
</evidence>
<dbReference type="Gene3D" id="1.10.10.10">
    <property type="entry name" value="Winged helix-like DNA-binding domain superfamily/Winged helix DNA-binding domain"/>
    <property type="match status" value="1"/>
</dbReference>
<dbReference type="PANTHER" id="PTHR30346">
    <property type="entry name" value="TRANSCRIPTIONAL DUAL REGULATOR HCAR-RELATED"/>
    <property type="match status" value="1"/>
</dbReference>
<dbReference type="FunFam" id="1.10.10.10:FF:000001">
    <property type="entry name" value="LysR family transcriptional regulator"/>
    <property type="match status" value="1"/>
</dbReference>
<sequence length="302" mass="34516">MEIRQLRYFISAATHLNFTRAARECFIVQTAMTQQIANLESEIGVRLFERGYRSLTLTPAGEVFLRDAREIVARAQAAGERARSFEEGYANLLRIGYHGEMVKEDLVGLLRQLRREGAKWKPLLCQKPQTELLDSLRDGVLDFIITLYGAFFEAEDWLEWEVLEEDRLMLAVSRDHPLAGRESITMAEVEEQPLVNFDEKNNEERAIELARSGRHPREYCRVEDHTSGEILIRSGWGAAIWVSRLCRPGLYPELAFLPITDHPGRERLVLAWRKGGLDPDQQALKDRLAAMLRAGAEGIVKK</sequence>
<keyword evidence="3" id="KW-0238">DNA-binding</keyword>
<feature type="domain" description="HTH lysR-type" evidence="5">
    <location>
        <begin position="1"/>
        <end position="58"/>
    </location>
</feature>
<dbReference type="SUPFAM" id="SSF53850">
    <property type="entry name" value="Periplasmic binding protein-like II"/>
    <property type="match status" value="1"/>
</dbReference>
<dbReference type="CDD" id="cd05466">
    <property type="entry name" value="PBP2_LTTR_substrate"/>
    <property type="match status" value="1"/>
</dbReference>
<dbReference type="EMBL" id="DYUC01000013">
    <property type="protein sequence ID" value="HJG85681.1"/>
    <property type="molecule type" value="Genomic_DNA"/>
</dbReference>
<dbReference type="GO" id="GO:0003700">
    <property type="term" value="F:DNA-binding transcription factor activity"/>
    <property type="evidence" value="ECO:0007669"/>
    <property type="project" value="InterPro"/>
</dbReference>
<evidence type="ECO:0000256" key="2">
    <source>
        <dbReference type="ARBA" id="ARBA00023015"/>
    </source>
</evidence>
<evidence type="ECO:0000256" key="4">
    <source>
        <dbReference type="ARBA" id="ARBA00023163"/>
    </source>
</evidence>
<evidence type="ECO:0000259" key="5">
    <source>
        <dbReference type="PROSITE" id="PS50931"/>
    </source>
</evidence>
<dbReference type="PROSITE" id="PS50931">
    <property type="entry name" value="HTH_LYSR"/>
    <property type="match status" value="1"/>
</dbReference>
<reference evidence="6" key="1">
    <citation type="journal article" date="2021" name="PeerJ">
        <title>Extensive microbial diversity within the chicken gut microbiome revealed by metagenomics and culture.</title>
        <authorList>
            <person name="Gilroy R."/>
            <person name="Ravi A."/>
            <person name="Getino M."/>
            <person name="Pursley I."/>
            <person name="Horton D.L."/>
            <person name="Alikhan N.F."/>
            <person name="Baker D."/>
            <person name="Gharbi K."/>
            <person name="Hall N."/>
            <person name="Watson M."/>
            <person name="Adriaenssens E.M."/>
            <person name="Foster-Nyarko E."/>
            <person name="Jarju S."/>
            <person name="Secka A."/>
            <person name="Antonio M."/>
            <person name="Oren A."/>
            <person name="Chaudhuri R.R."/>
            <person name="La Ragione R."/>
            <person name="Hildebrand F."/>
            <person name="Pallen M.J."/>
        </authorList>
    </citation>
    <scope>NUCLEOTIDE SEQUENCE</scope>
    <source>
        <strain evidence="6">CHK179-5677</strain>
    </source>
</reference>
<gene>
    <name evidence="6" type="ORF">K8V01_01420</name>
</gene>
<comment type="caution">
    <text evidence="6">The sequence shown here is derived from an EMBL/GenBank/DDBJ whole genome shotgun (WGS) entry which is preliminary data.</text>
</comment>
<dbReference type="GO" id="GO:0003677">
    <property type="term" value="F:DNA binding"/>
    <property type="evidence" value="ECO:0007669"/>
    <property type="project" value="UniProtKB-KW"/>
</dbReference>
<dbReference type="Gene3D" id="3.40.190.10">
    <property type="entry name" value="Periplasmic binding protein-like II"/>
    <property type="match status" value="2"/>
</dbReference>
<comment type="similarity">
    <text evidence="1">Belongs to the LysR transcriptional regulatory family.</text>
</comment>
<dbReference type="SUPFAM" id="SSF46785">
    <property type="entry name" value="Winged helix' DNA-binding domain"/>
    <property type="match status" value="1"/>
</dbReference>
<dbReference type="AlphaFoldDB" id="A0A921MKH3"/>
<dbReference type="InterPro" id="IPR000847">
    <property type="entry name" value="LysR_HTH_N"/>
</dbReference>
<organism evidence="6 7">
    <name type="scientific">Pseudoflavonifractor capillosus</name>
    <dbReference type="NCBI Taxonomy" id="106588"/>
    <lineage>
        <taxon>Bacteria</taxon>
        <taxon>Bacillati</taxon>
        <taxon>Bacillota</taxon>
        <taxon>Clostridia</taxon>
        <taxon>Eubacteriales</taxon>
        <taxon>Oscillospiraceae</taxon>
        <taxon>Pseudoflavonifractor</taxon>
    </lineage>
</organism>
<dbReference type="Pfam" id="PF00126">
    <property type="entry name" value="HTH_1"/>
    <property type="match status" value="1"/>
</dbReference>
<evidence type="ECO:0000313" key="7">
    <source>
        <dbReference type="Proteomes" id="UP000760668"/>
    </source>
</evidence>
<dbReference type="InterPro" id="IPR036390">
    <property type="entry name" value="WH_DNA-bd_sf"/>
</dbReference>
<dbReference type="InterPro" id="IPR036388">
    <property type="entry name" value="WH-like_DNA-bd_sf"/>
</dbReference>
<dbReference type="InterPro" id="IPR005119">
    <property type="entry name" value="LysR_subst-bd"/>
</dbReference>
<dbReference type="RefSeq" id="WP_295369294.1">
    <property type="nucleotide sequence ID" value="NZ_DYUC01000013.1"/>
</dbReference>
<dbReference type="GO" id="GO:0032993">
    <property type="term" value="C:protein-DNA complex"/>
    <property type="evidence" value="ECO:0007669"/>
    <property type="project" value="TreeGrafter"/>
</dbReference>
<name>A0A921MKH3_9FIRM</name>
<reference evidence="6" key="2">
    <citation type="submission" date="2021-09" db="EMBL/GenBank/DDBJ databases">
        <authorList>
            <person name="Gilroy R."/>
        </authorList>
    </citation>
    <scope>NUCLEOTIDE SEQUENCE</scope>
    <source>
        <strain evidence="6">CHK179-5677</strain>
    </source>
</reference>
<keyword evidence="4" id="KW-0804">Transcription</keyword>
<dbReference type="PANTHER" id="PTHR30346:SF17">
    <property type="entry name" value="LYSR FAMILY TRANSCRIPTIONAL REGULATOR"/>
    <property type="match status" value="1"/>
</dbReference>